<dbReference type="PRINTS" id="PR00988">
    <property type="entry name" value="URIDINKINASE"/>
</dbReference>
<protein>
    <recommendedName>
        <fullName evidence="2">uridine/cytidine kinase</fullName>
        <ecNumber evidence="2">2.7.1.48</ecNumber>
    </recommendedName>
</protein>
<evidence type="ECO:0000256" key="4">
    <source>
        <dbReference type="ARBA" id="ARBA00022741"/>
    </source>
</evidence>
<feature type="domain" description="Phosphoribosyltransferase" evidence="7">
    <location>
        <begin position="268"/>
        <end position="414"/>
    </location>
</feature>
<dbReference type="NCBIfam" id="NF004018">
    <property type="entry name" value="PRK05480.1"/>
    <property type="match status" value="1"/>
</dbReference>
<dbReference type="CDD" id="cd06223">
    <property type="entry name" value="PRTases_typeI"/>
    <property type="match status" value="1"/>
</dbReference>
<reference evidence="8 9" key="1">
    <citation type="submission" date="2016-07" db="EMBL/GenBank/DDBJ databases">
        <title>Pervasive Adenine N6-methylation of Active Genes in Fungi.</title>
        <authorList>
            <consortium name="DOE Joint Genome Institute"/>
            <person name="Mondo S.J."/>
            <person name="Dannebaum R.O."/>
            <person name="Kuo R.C."/>
            <person name="Labutti K."/>
            <person name="Haridas S."/>
            <person name="Kuo A."/>
            <person name="Salamov A."/>
            <person name="Ahrendt S.R."/>
            <person name="Lipzen A."/>
            <person name="Sullivan W."/>
            <person name="Andreopoulos W.B."/>
            <person name="Clum A."/>
            <person name="Lindquist E."/>
            <person name="Daum C."/>
            <person name="Ramamoorthy G.K."/>
            <person name="Gryganskyi A."/>
            <person name="Culley D."/>
            <person name="Magnuson J.K."/>
            <person name="James T.Y."/>
            <person name="O'Malley M.A."/>
            <person name="Stajich J.E."/>
            <person name="Spatafora J.W."/>
            <person name="Visel A."/>
            <person name="Grigoriev I.V."/>
        </authorList>
    </citation>
    <scope>NUCLEOTIDE SEQUENCE [LARGE SCALE GENOMIC DNA]</scope>
    <source>
        <strain evidence="8 9">ATCC 12442</strain>
    </source>
</reference>
<dbReference type="EMBL" id="MCFD01000001">
    <property type="protein sequence ID" value="ORX73595.1"/>
    <property type="molecule type" value="Genomic_DNA"/>
</dbReference>
<evidence type="ECO:0000256" key="3">
    <source>
        <dbReference type="ARBA" id="ARBA00022679"/>
    </source>
</evidence>
<gene>
    <name evidence="8" type="ORF">DL89DRAFT_298703</name>
</gene>
<evidence type="ECO:0000259" key="7">
    <source>
        <dbReference type="Pfam" id="PF14681"/>
    </source>
</evidence>
<dbReference type="GO" id="GO:0005524">
    <property type="term" value="F:ATP binding"/>
    <property type="evidence" value="ECO:0007669"/>
    <property type="project" value="InterPro"/>
</dbReference>
<dbReference type="InterPro" id="IPR006083">
    <property type="entry name" value="PRK/URK"/>
</dbReference>
<dbReference type="Gene3D" id="3.40.50.300">
    <property type="entry name" value="P-loop containing nucleotide triphosphate hydrolases"/>
    <property type="match status" value="1"/>
</dbReference>
<dbReference type="AlphaFoldDB" id="A0A1Y1WJR5"/>
<comment type="caution">
    <text evidence="8">The sequence shown here is derived from an EMBL/GenBank/DDBJ whole genome shotgun (WGS) entry which is preliminary data.</text>
</comment>
<dbReference type="Pfam" id="PF00485">
    <property type="entry name" value="PRK"/>
    <property type="match status" value="1"/>
</dbReference>
<dbReference type="PANTHER" id="PTHR10285">
    <property type="entry name" value="URIDINE KINASE"/>
    <property type="match status" value="1"/>
</dbReference>
<dbReference type="CDD" id="cd02023">
    <property type="entry name" value="UMPK"/>
    <property type="match status" value="1"/>
</dbReference>
<dbReference type="InterPro" id="IPR000764">
    <property type="entry name" value="Uridine_kinase-like"/>
</dbReference>
<dbReference type="Gene3D" id="3.40.50.2020">
    <property type="match status" value="1"/>
</dbReference>
<dbReference type="RefSeq" id="XP_040746806.1">
    <property type="nucleotide sequence ID" value="XM_040890799.1"/>
</dbReference>
<evidence type="ECO:0000256" key="5">
    <source>
        <dbReference type="ARBA" id="ARBA00022777"/>
    </source>
</evidence>
<comment type="pathway">
    <text evidence="1">Pyrimidine metabolism; UMP biosynthesis via salvage pathway; UMP from uridine: step 1/1.</text>
</comment>
<dbReference type="FunFam" id="3.40.50.300:FF:002070">
    <property type="entry name" value="Uridine kinase"/>
    <property type="match status" value="1"/>
</dbReference>
<evidence type="ECO:0000256" key="1">
    <source>
        <dbReference type="ARBA" id="ARBA00004690"/>
    </source>
</evidence>
<organism evidence="8 9">
    <name type="scientific">Linderina pennispora</name>
    <dbReference type="NCBI Taxonomy" id="61395"/>
    <lineage>
        <taxon>Eukaryota</taxon>
        <taxon>Fungi</taxon>
        <taxon>Fungi incertae sedis</taxon>
        <taxon>Zoopagomycota</taxon>
        <taxon>Kickxellomycotina</taxon>
        <taxon>Kickxellomycetes</taxon>
        <taxon>Kickxellales</taxon>
        <taxon>Kickxellaceae</taxon>
        <taxon>Linderina</taxon>
    </lineage>
</organism>
<feature type="domain" description="Phosphoribulokinase/uridine kinase" evidence="6">
    <location>
        <begin position="23"/>
        <end position="203"/>
    </location>
</feature>
<name>A0A1Y1WJR5_9FUNG</name>
<dbReference type="InterPro" id="IPR029057">
    <property type="entry name" value="PRTase-like"/>
</dbReference>
<keyword evidence="5 8" id="KW-0418">Kinase</keyword>
<dbReference type="GO" id="GO:0044206">
    <property type="term" value="P:UMP salvage"/>
    <property type="evidence" value="ECO:0007669"/>
    <property type="project" value="UniProtKB-UniPathway"/>
</dbReference>
<accession>A0A1Y1WJR5</accession>
<dbReference type="UniPathway" id="UPA00574">
    <property type="reaction ID" value="UER00637"/>
</dbReference>
<keyword evidence="3" id="KW-0808">Transferase</keyword>
<keyword evidence="4" id="KW-0547">Nucleotide-binding</keyword>
<dbReference type="SUPFAM" id="SSF53271">
    <property type="entry name" value="PRTase-like"/>
    <property type="match status" value="1"/>
</dbReference>
<sequence>MLRSAGRPPWYAPDGKNYDVYMVGVAGGSASGKTSVAKRIVQALDVPWVVIVSMDSFYRKLSPEESRQAFLNNHDFDHPSSYDYNEALRCMRDLKQGKATTIPQYDFTKHAPSSESQHVYGASVVIFEGIFALYDPALLEMMDVKVFVDTDSDICLARRIKRDVTERARDPIGILQQYDRFVKPAPTMNNADVIIPRGLDNEVAIDLLIKHIQRQLDARSQAMMRPALMPETNQLRAMQTILYDATTTRDDFIFYSDRLSRLLARFSGRRLAPNVTGVTILRAGGVMEKALHSVVRPAHYGKILIVGDPTTHEPRLHYVNLPPSIGHGQVLLMDSTVVSGANALMAIRICLDHGVQQENILFMSLLATPHGVHAIQAAFPRVRVVVALLDSHISEDNLLIKAGYGIFGDRYFGTEC</sequence>
<dbReference type="Pfam" id="PF14681">
    <property type="entry name" value="UPRTase"/>
    <property type="match status" value="1"/>
</dbReference>
<keyword evidence="9" id="KW-1185">Reference proteome</keyword>
<dbReference type="InterPro" id="IPR000836">
    <property type="entry name" value="PRTase_dom"/>
</dbReference>
<dbReference type="OrthoDB" id="738517at2759"/>
<dbReference type="STRING" id="61395.A0A1Y1WJR5"/>
<evidence type="ECO:0000313" key="9">
    <source>
        <dbReference type="Proteomes" id="UP000193922"/>
    </source>
</evidence>
<evidence type="ECO:0000259" key="6">
    <source>
        <dbReference type="Pfam" id="PF00485"/>
    </source>
</evidence>
<dbReference type="Proteomes" id="UP000193922">
    <property type="component" value="Unassembled WGS sequence"/>
</dbReference>
<dbReference type="SUPFAM" id="SSF52540">
    <property type="entry name" value="P-loop containing nucleoside triphosphate hydrolases"/>
    <property type="match status" value="1"/>
</dbReference>
<dbReference type="GeneID" id="63807447"/>
<evidence type="ECO:0000256" key="2">
    <source>
        <dbReference type="ARBA" id="ARBA00012137"/>
    </source>
</evidence>
<proteinExistence type="predicted"/>
<dbReference type="InterPro" id="IPR027417">
    <property type="entry name" value="P-loop_NTPase"/>
</dbReference>
<dbReference type="GO" id="GO:0004849">
    <property type="term" value="F:uridine kinase activity"/>
    <property type="evidence" value="ECO:0007669"/>
    <property type="project" value="UniProtKB-EC"/>
</dbReference>
<evidence type="ECO:0000313" key="8">
    <source>
        <dbReference type="EMBL" id="ORX73595.1"/>
    </source>
</evidence>
<dbReference type="EC" id="2.7.1.48" evidence="2"/>